<feature type="region of interest" description="Disordered" evidence="1">
    <location>
        <begin position="655"/>
        <end position="677"/>
    </location>
</feature>
<feature type="compositionally biased region" description="Acidic residues" evidence="1">
    <location>
        <begin position="325"/>
        <end position="340"/>
    </location>
</feature>
<feature type="region of interest" description="Disordered" evidence="1">
    <location>
        <begin position="569"/>
        <end position="605"/>
    </location>
</feature>
<reference evidence="3" key="1">
    <citation type="submission" date="2014-06" db="EMBL/GenBank/DDBJ databases">
        <authorList>
            <person name="Berkman P.J."/>
        </authorList>
    </citation>
    <scope>NUCLEOTIDE SEQUENCE [LARGE SCALE GENOMIC DNA]</scope>
</reference>
<dbReference type="AlphaFoldDB" id="A0A0F7SB48"/>
<protein>
    <submittedName>
        <fullName evidence="2">Uncharacterized protein</fullName>
    </submittedName>
</protein>
<accession>A0A0F7SB48</accession>
<sequence length="1024" mass="106419">MQAEPSQASHAALAASSVVPTQSTSPYLAAAPPGLFASPGQSALFDPANQPQSQHLQPQQQQQQPPQSSFVNADGSFQHATAHEFHTLAHDSNASSHDAAYRVPAIPRTAQVIDYSNPYHQLDSHMQQQQHPSHSVPYHPQHYASTSYSALAGPSPVAGFAPDLSSHTYTHSDIGLMPPSTGLPMMRYNSFGMSADDVSRASSSNGTPGPMTQQDIDNLLAMSRAQAGTHGDASAFPCTYCDKVYTGKHARSIWRRHLQDKHNIPLSAQPRRTRWDGDVNRPKNAEERRARMLESKRRWARKKRLQEKQAAQGGKSGTGSTPMPDDSDDEGADDGEDGADADVSSMSMTFSRDTDGGDESLPFSQKPAQANRRASLKAPETTQWTTAPGAQFFAASQEELGRPTKRQALAPTSAYNIAGPSTLPGQYPTQMPSVPFGAHEMAPGTAMCSSSPMRRSGLPLAPVSQQGAGLEILPNANASFSSNSSDYSQPNSASFFNDSFAGNMGNAGSDSANTSIDTLATNWPALPPLDGAADKDVAARAAEAEAAVMDGSQPRPPKGDTRDAAIQLLALRSGSNSPTDDREMSLRRRDAIEDAPWSSTPSRGKATSEHAALTALSCSSAAAETGRKGTALDDVGLSPSPVSRTLASGSTAVRAMPVTTPGPANRGSDNPFSLDKHKISPYEGRRKLSYSGGPASPMASPTHLTFGSVGMGKSLSSSSAASTGVKLPPLVSTPIRPSSQGQHAADGEMAVERIKMDALPPQLSSASKKTVSAPIMSTPFSKPMAGLGYSALRRGVGAAASGANAQIASMASSVRPSPSRHHSDDQFSSPQHLNLTESLGLAPHSISRTSSYASACYASSLGLTPSVAGMSGGSISATPFHSGLGALSALGGFTPLSTAKVGLAGGIGFWPESSRKSATKGASSLLHTNNNSPTVYKSASASLSQSSAQASASRVSGGKRKMSALSKPSTTKGGGAASHVMAGGKGDVFDANCRKTQPGAAAPSSDDTGVLSQERSPLRAIKLN</sequence>
<evidence type="ECO:0000313" key="2">
    <source>
        <dbReference type="EMBL" id="CDW98739.1"/>
    </source>
</evidence>
<gene>
    <name evidence="2" type="primary">SSCI61310.1</name>
</gene>
<organism evidence="2 3">
    <name type="scientific">Sporisorium scitamineum</name>
    <dbReference type="NCBI Taxonomy" id="49012"/>
    <lineage>
        <taxon>Eukaryota</taxon>
        <taxon>Fungi</taxon>
        <taxon>Dikarya</taxon>
        <taxon>Basidiomycota</taxon>
        <taxon>Ustilaginomycotina</taxon>
        <taxon>Ustilaginomycetes</taxon>
        <taxon>Ustilaginales</taxon>
        <taxon>Ustilaginaceae</taxon>
        <taxon>Sporisorium</taxon>
    </lineage>
</organism>
<feature type="compositionally biased region" description="Polar residues" evidence="1">
    <location>
        <begin position="1005"/>
        <end position="1015"/>
    </location>
</feature>
<feature type="region of interest" description="Disordered" evidence="1">
    <location>
        <begin position="264"/>
        <end position="387"/>
    </location>
</feature>
<dbReference type="Proteomes" id="UP000242770">
    <property type="component" value="Unassembled WGS sequence"/>
</dbReference>
<dbReference type="STRING" id="49012.A0A0F7SB48"/>
<feature type="compositionally biased region" description="Low complexity" evidence="1">
    <location>
        <begin position="1"/>
        <end position="17"/>
    </location>
</feature>
<feature type="compositionally biased region" description="Basic and acidic residues" evidence="1">
    <location>
        <begin position="273"/>
        <end position="297"/>
    </location>
</feature>
<keyword evidence="3" id="KW-1185">Reference proteome</keyword>
<feature type="compositionally biased region" description="Low complexity" evidence="1">
    <location>
        <begin position="50"/>
        <end position="69"/>
    </location>
</feature>
<feature type="region of interest" description="Disordered" evidence="1">
    <location>
        <begin position="809"/>
        <end position="831"/>
    </location>
</feature>
<dbReference type="EMBL" id="CCFA01003640">
    <property type="protein sequence ID" value="CDW98739.1"/>
    <property type="molecule type" value="Genomic_DNA"/>
</dbReference>
<feature type="compositionally biased region" description="Basic and acidic residues" evidence="1">
    <location>
        <begin position="579"/>
        <end position="592"/>
    </location>
</feature>
<feature type="region of interest" description="Disordered" evidence="1">
    <location>
        <begin position="947"/>
        <end position="1024"/>
    </location>
</feature>
<evidence type="ECO:0000256" key="1">
    <source>
        <dbReference type="SAM" id="MobiDB-lite"/>
    </source>
</evidence>
<evidence type="ECO:0000313" key="3">
    <source>
        <dbReference type="Proteomes" id="UP000242770"/>
    </source>
</evidence>
<name>A0A0F7SB48_9BASI</name>
<proteinExistence type="predicted"/>
<feature type="region of interest" description="Disordered" evidence="1">
    <location>
        <begin position="1"/>
        <end position="73"/>
    </location>
</feature>